<gene>
    <name evidence="1" type="ORF">M9Y10_005084</name>
</gene>
<sequence>MTENNFFNVDKMDSNIRGEYKNNYQGGIFDESDEEKLLMIISELINKNELKLLKKLVRYNETVSEMNTREMNKRFKIDNHVFRKRYGKLILIPFKNTYQYKSKNNSVKNQVEMKLNEFANELFRSK</sequence>
<keyword evidence="2" id="KW-1185">Reference proteome</keyword>
<dbReference type="Proteomes" id="UP001470230">
    <property type="component" value="Unassembled WGS sequence"/>
</dbReference>
<evidence type="ECO:0000313" key="1">
    <source>
        <dbReference type="EMBL" id="KAK8878319.1"/>
    </source>
</evidence>
<name>A0ABR2JKF8_9EUKA</name>
<dbReference type="EMBL" id="JAPFFF010000011">
    <property type="protein sequence ID" value="KAK8878319.1"/>
    <property type="molecule type" value="Genomic_DNA"/>
</dbReference>
<protein>
    <submittedName>
        <fullName evidence="1">Uncharacterized protein</fullName>
    </submittedName>
</protein>
<organism evidence="1 2">
    <name type="scientific">Tritrichomonas musculus</name>
    <dbReference type="NCBI Taxonomy" id="1915356"/>
    <lineage>
        <taxon>Eukaryota</taxon>
        <taxon>Metamonada</taxon>
        <taxon>Parabasalia</taxon>
        <taxon>Tritrichomonadida</taxon>
        <taxon>Tritrichomonadidae</taxon>
        <taxon>Tritrichomonas</taxon>
    </lineage>
</organism>
<proteinExistence type="predicted"/>
<accession>A0ABR2JKF8</accession>
<reference evidence="1 2" key="1">
    <citation type="submission" date="2024-04" db="EMBL/GenBank/DDBJ databases">
        <title>Tritrichomonas musculus Genome.</title>
        <authorList>
            <person name="Alves-Ferreira E."/>
            <person name="Grigg M."/>
            <person name="Lorenzi H."/>
            <person name="Galac M."/>
        </authorList>
    </citation>
    <scope>NUCLEOTIDE SEQUENCE [LARGE SCALE GENOMIC DNA]</scope>
    <source>
        <strain evidence="1 2">EAF2021</strain>
    </source>
</reference>
<evidence type="ECO:0000313" key="2">
    <source>
        <dbReference type="Proteomes" id="UP001470230"/>
    </source>
</evidence>
<comment type="caution">
    <text evidence="1">The sequence shown here is derived from an EMBL/GenBank/DDBJ whole genome shotgun (WGS) entry which is preliminary data.</text>
</comment>